<dbReference type="PANTHER" id="PTHR43685:SF5">
    <property type="entry name" value="GLYCOSYLTRANSFERASE EPSE-RELATED"/>
    <property type="match status" value="1"/>
</dbReference>
<keyword evidence="2" id="KW-0328">Glycosyltransferase</keyword>
<sequence>MEFSVLMSIYFRENPVFFQEALKSIMDQSVRPTEIVIVKDGPLTTELDVVLERVTQSQPDLFKVVSLPTNKGLGNALHVGISHCRCDIIARMDSDDIATRDRFEKQLSYLMSHPEVAVLGSNIEEFNGVPGDLGIVRLMPSSNDEIIKFSKLRNPMNHPSVMYRKSAVLESGSYNPELLYFEDYSLFVKMLNKGFKLHNLPETLLYFRVGNGIETIKRRSGIMYIRHELKFVTYIYNLGHLSNTELLKYLIIRIPVRILPAKVVLLFYNVFLRKKS</sequence>
<accession>A0A3D8YDA2</accession>
<dbReference type="PANTHER" id="PTHR43685">
    <property type="entry name" value="GLYCOSYLTRANSFERASE"/>
    <property type="match status" value="1"/>
</dbReference>
<gene>
    <name evidence="5" type="ORF">DSL64_09620</name>
</gene>
<protein>
    <recommendedName>
        <fullName evidence="4">Glycosyltransferase 2-like domain-containing protein</fullName>
    </recommendedName>
</protein>
<name>A0A3D8YDA2_9BACT</name>
<dbReference type="Gene3D" id="3.90.550.10">
    <property type="entry name" value="Spore Coat Polysaccharide Biosynthesis Protein SpsA, Chain A"/>
    <property type="match status" value="1"/>
</dbReference>
<reference evidence="5 6" key="1">
    <citation type="submission" date="2018-07" db="EMBL/GenBank/DDBJ databases">
        <title>Dyadobacter roseus sp. nov., isolated from rose rhizosphere soil.</title>
        <authorList>
            <person name="Chen L."/>
        </authorList>
    </citation>
    <scope>NUCLEOTIDE SEQUENCE [LARGE SCALE GENOMIC DNA]</scope>
    <source>
        <strain evidence="5 6">RS19</strain>
    </source>
</reference>
<feature type="domain" description="Glycosyltransferase 2-like" evidence="4">
    <location>
        <begin position="4"/>
        <end position="129"/>
    </location>
</feature>
<proteinExistence type="inferred from homology"/>
<dbReference type="OrthoDB" id="9815829at2"/>
<evidence type="ECO:0000256" key="2">
    <source>
        <dbReference type="ARBA" id="ARBA00022676"/>
    </source>
</evidence>
<evidence type="ECO:0000313" key="5">
    <source>
        <dbReference type="EMBL" id="REA62497.1"/>
    </source>
</evidence>
<dbReference type="InterPro" id="IPR050834">
    <property type="entry name" value="Glycosyltransf_2"/>
</dbReference>
<dbReference type="Proteomes" id="UP000256373">
    <property type="component" value="Unassembled WGS sequence"/>
</dbReference>
<evidence type="ECO:0000256" key="1">
    <source>
        <dbReference type="ARBA" id="ARBA00006739"/>
    </source>
</evidence>
<dbReference type="Pfam" id="PF00535">
    <property type="entry name" value="Glycos_transf_2"/>
    <property type="match status" value="1"/>
</dbReference>
<dbReference type="AlphaFoldDB" id="A0A3D8YDA2"/>
<dbReference type="EMBL" id="QNUL01000005">
    <property type="protein sequence ID" value="REA62497.1"/>
    <property type="molecule type" value="Genomic_DNA"/>
</dbReference>
<comment type="similarity">
    <text evidence="1">Belongs to the glycosyltransferase 2 family.</text>
</comment>
<organism evidence="5 6">
    <name type="scientific">Dyadobacter luteus</name>
    <dbReference type="NCBI Taxonomy" id="2259619"/>
    <lineage>
        <taxon>Bacteria</taxon>
        <taxon>Pseudomonadati</taxon>
        <taxon>Bacteroidota</taxon>
        <taxon>Cytophagia</taxon>
        <taxon>Cytophagales</taxon>
        <taxon>Spirosomataceae</taxon>
        <taxon>Dyadobacter</taxon>
    </lineage>
</organism>
<evidence type="ECO:0000313" key="6">
    <source>
        <dbReference type="Proteomes" id="UP000256373"/>
    </source>
</evidence>
<evidence type="ECO:0000256" key="3">
    <source>
        <dbReference type="ARBA" id="ARBA00022679"/>
    </source>
</evidence>
<dbReference type="InterPro" id="IPR029044">
    <property type="entry name" value="Nucleotide-diphossugar_trans"/>
</dbReference>
<evidence type="ECO:0000259" key="4">
    <source>
        <dbReference type="Pfam" id="PF00535"/>
    </source>
</evidence>
<dbReference type="GO" id="GO:0016757">
    <property type="term" value="F:glycosyltransferase activity"/>
    <property type="evidence" value="ECO:0007669"/>
    <property type="project" value="UniProtKB-KW"/>
</dbReference>
<dbReference type="InterPro" id="IPR001173">
    <property type="entry name" value="Glyco_trans_2-like"/>
</dbReference>
<keyword evidence="3" id="KW-0808">Transferase</keyword>
<comment type="caution">
    <text evidence="5">The sequence shown here is derived from an EMBL/GenBank/DDBJ whole genome shotgun (WGS) entry which is preliminary data.</text>
</comment>
<dbReference type="RefSeq" id="WP_115830528.1">
    <property type="nucleotide sequence ID" value="NZ_QNUL01000005.1"/>
</dbReference>
<keyword evidence="6" id="KW-1185">Reference proteome</keyword>
<dbReference type="SUPFAM" id="SSF53448">
    <property type="entry name" value="Nucleotide-diphospho-sugar transferases"/>
    <property type="match status" value="1"/>
</dbReference>